<dbReference type="PROSITE" id="PS50076">
    <property type="entry name" value="DNAJ_2"/>
    <property type="match status" value="1"/>
</dbReference>
<organism evidence="2 3">
    <name type="scientific">Desulfosarcina widdelii</name>
    <dbReference type="NCBI Taxonomy" id="947919"/>
    <lineage>
        <taxon>Bacteria</taxon>
        <taxon>Pseudomonadati</taxon>
        <taxon>Thermodesulfobacteriota</taxon>
        <taxon>Desulfobacteria</taxon>
        <taxon>Desulfobacterales</taxon>
        <taxon>Desulfosarcinaceae</taxon>
        <taxon>Desulfosarcina</taxon>
    </lineage>
</organism>
<feature type="domain" description="J" evidence="1">
    <location>
        <begin position="5"/>
        <end position="70"/>
    </location>
</feature>
<dbReference type="SUPFAM" id="SSF46565">
    <property type="entry name" value="Chaperone J-domain"/>
    <property type="match status" value="1"/>
</dbReference>
<dbReference type="PRINTS" id="PR00625">
    <property type="entry name" value="JDOMAIN"/>
</dbReference>
<reference evidence="2 3" key="1">
    <citation type="submission" date="2019-11" db="EMBL/GenBank/DDBJ databases">
        <title>Comparative genomics of hydrocarbon-degrading Desulfosarcina strains.</title>
        <authorList>
            <person name="Watanabe M."/>
            <person name="Kojima H."/>
            <person name="Fukui M."/>
        </authorList>
    </citation>
    <scope>NUCLEOTIDE SEQUENCE [LARGE SCALE GENOMIC DNA]</scope>
    <source>
        <strain evidence="2 3">PP31</strain>
    </source>
</reference>
<dbReference type="Gene3D" id="2.60.260.20">
    <property type="entry name" value="Urease metallochaperone UreE, N-terminal domain"/>
    <property type="match status" value="1"/>
</dbReference>
<accession>A0A5K7YZQ6</accession>
<dbReference type="InterPro" id="IPR002939">
    <property type="entry name" value="DnaJ_C"/>
</dbReference>
<dbReference type="Proteomes" id="UP000427769">
    <property type="component" value="Chromosome"/>
</dbReference>
<dbReference type="PANTHER" id="PTHR43096">
    <property type="entry name" value="DNAJ HOMOLOG 1, MITOCHONDRIAL-RELATED"/>
    <property type="match status" value="1"/>
</dbReference>
<dbReference type="KEGG" id="dwd:DSCW_08300"/>
<dbReference type="Pfam" id="PF00226">
    <property type="entry name" value="DnaJ"/>
    <property type="match status" value="1"/>
</dbReference>
<dbReference type="GO" id="GO:0042026">
    <property type="term" value="P:protein refolding"/>
    <property type="evidence" value="ECO:0007669"/>
    <property type="project" value="TreeGrafter"/>
</dbReference>
<evidence type="ECO:0000313" key="2">
    <source>
        <dbReference type="EMBL" id="BBO73413.1"/>
    </source>
</evidence>
<dbReference type="RefSeq" id="WP_170302118.1">
    <property type="nucleotide sequence ID" value="NZ_AP021875.1"/>
</dbReference>
<evidence type="ECO:0000259" key="1">
    <source>
        <dbReference type="PROSITE" id="PS50076"/>
    </source>
</evidence>
<dbReference type="InterPro" id="IPR008971">
    <property type="entry name" value="HSP40/DnaJ_pept-bd"/>
</dbReference>
<keyword evidence="3" id="KW-1185">Reference proteome</keyword>
<protein>
    <recommendedName>
        <fullName evidence="1">J domain-containing protein</fullName>
    </recommendedName>
</protein>
<dbReference type="CDD" id="cd06257">
    <property type="entry name" value="DnaJ"/>
    <property type="match status" value="1"/>
</dbReference>
<dbReference type="GO" id="GO:0051082">
    <property type="term" value="F:unfolded protein binding"/>
    <property type="evidence" value="ECO:0007669"/>
    <property type="project" value="InterPro"/>
</dbReference>
<dbReference type="Pfam" id="PF01556">
    <property type="entry name" value="DnaJ_C"/>
    <property type="match status" value="1"/>
</dbReference>
<evidence type="ECO:0000313" key="3">
    <source>
        <dbReference type="Proteomes" id="UP000427769"/>
    </source>
</evidence>
<dbReference type="GO" id="GO:0005737">
    <property type="term" value="C:cytoplasm"/>
    <property type="evidence" value="ECO:0007669"/>
    <property type="project" value="TreeGrafter"/>
</dbReference>
<sequence length="268" mass="30582">MAQEDYYEVLGVNRDADAKTIKEAFRQLAFKYHPDRSENGERNADIMKRVNEAYAVLSHPEKRQAYDAMRTQYGDNAYGQFRNAYSQQDIFNGSDVYRVFEEMARSFGLRGVDDIFSDFYGPGYRKFEFKRHGLHGKGFIYRGGFGKRRGQTMAGQPPKSFGRFARYLLQKATGVALPKDGEDIYDTIHLTPEFARTGGPYPYRHRQRDKKLVVKIPSGARSGQQIRLVQMGALGKNGGIAGDLYLKVKLKKPLLEKAKDFVVSTFSR</sequence>
<dbReference type="AlphaFoldDB" id="A0A5K7YZQ6"/>
<dbReference type="InterPro" id="IPR036869">
    <property type="entry name" value="J_dom_sf"/>
</dbReference>
<dbReference type="EMBL" id="AP021875">
    <property type="protein sequence ID" value="BBO73413.1"/>
    <property type="molecule type" value="Genomic_DNA"/>
</dbReference>
<name>A0A5K7YZQ6_9BACT</name>
<dbReference type="InterPro" id="IPR001623">
    <property type="entry name" value="DnaJ_domain"/>
</dbReference>
<proteinExistence type="predicted"/>
<dbReference type="Gene3D" id="1.10.287.110">
    <property type="entry name" value="DnaJ domain"/>
    <property type="match status" value="1"/>
</dbReference>
<dbReference type="SMART" id="SM00271">
    <property type="entry name" value="DnaJ"/>
    <property type="match status" value="1"/>
</dbReference>
<gene>
    <name evidence="2" type="ORF">DSCW_08300</name>
</gene>
<dbReference type="PANTHER" id="PTHR43096:SF10">
    <property type="entry name" value="CHAPERONE PROTEIN DNAJ A6, CHLOROPLASTIC"/>
    <property type="match status" value="1"/>
</dbReference>
<dbReference type="SUPFAM" id="SSF49493">
    <property type="entry name" value="HSP40/DnaJ peptide-binding domain"/>
    <property type="match status" value="1"/>
</dbReference>